<dbReference type="EMBL" id="LBXD01000022">
    <property type="protein sequence ID" value="KKR23350.1"/>
    <property type="molecule type" value="Genomic_DNA"/>
</dbReference>
<proteinExistence type="predicted"/>
<comment type="caution">
    <text evidence="2">The sequence shown here is derived from an EMBL/GenBank/DDBJ whole genome shotgun (WGS) entry which is preliminary data.</text>
</comment>
<evidence type="ECO:0000313" key="2">
    <source>
        <dbReference type="EMBL" id="KKR23350.1"/>
    </source>
</evidence>
<feature type="transmembrane region" description="Helical" evidence="1">
    <location>
        <begin position="39"/>
        <end position="62"/>
    </location>
</feature>
<keyword evidence="1" id="KW-1133">Transmembrane helix</keyword>
<name>A0A0G0RLI0_9BACT</name>
<sequence>MYTELARIVHYVHLLIIVFGICGFFVAIIPKFYRFRAIYFTFLLMTVLSQVICSWRCPIVLLEMYLFEIEHPGTVNDAYYKPFIVEFLKSSFKCQTT</sequence>
<evidence type="ECO:0000256" key="1">
    <source>
        <dbReference type="SAM" id="Phobius"/>
    </source>
</evidence>
<evidence type="ECO:0008006" key="4">
    <source>
        <dbReference type="Google" id="ProtNLM"/>
    </source>
</evidence>
<evidence type="ECO:0000313" key="3">
    <source>
        <dbReference type="Proteomes" id="UP000034764"/>
    </source>
</evidence>
<feature type="transmembrane region" description="Helical" evidence="1">
    <location>
        <begin position="12"/>
        <end position="33"/>
    </location>
</feature>
<keyword evidence="1" id="KW-0472">Membrane</keyword>
<reference evidence="2 3" key="1">
    <citation type="journal article" date="2015" name="Nature">
        <title>rRNA introns, odd ribosomes, and small enigmatic genomes across a large radiation of phyla.</title>
        <authorList>
            <person name="Brown C.T."/>
            <person name="Hug L.A."/>
            <person name="Thomas B.C."/>
            <person name="Sharon I."/>
            <person name="Castelle C.J."/>
            <person name="Singh A."/>
            <person name="Wilkins M.J."/>
            <person name="Williams K.H."/>
            <person name="Banfield J.F."/>
        </authorList>
    </citation>
    <scope>NUCLEOTIDE SEQUENCE [LARGE SCALE GENOMIC DNA]</scope>
</reference>
<keyword evidence="1" id="KW-0812">Transmembrane</keyword>
<dbReference type="AlphaFoldDB" id="A0A0G0RLI0"/>
<protein>
    <recommendedName>
        <fullName evidence="4">DUF2784 domain-containing protein</fullName>
    </recommendedName>
</protein>
<dbReference type="Proteomes" id="UP000034764">
    <property type="component" value="Unassembled WGS sequence"/>
</dbReference>
<accession>A0A0G0RLI0</accession>
<gene>
    <name evidence="2" type="ORF">UT53_C0022G0001</name>
</gene>
<organism evidence="2 3">
    <name type="scientific">Candidatus Yanofskybacteria bacterium GW2011_GWD2_39_48</name>
    <dbReference type="NCBI Taxonomy" id="1619031"/>
    <lineage>
        <taxon>Bacteria</taxon>
        <taxon>Candidatus Yanofskyibacteriota</taxon>
    </lineage>
</organism>